<proteinExistence type="predicted"/>
<evidence type="ECO:0000259" key="8">
    <source>
        <dbReference type="Pfam" id="PF16555"/>
    </source>
</evidence>
<feature type="domain" description="Gram-positive pilin subunit D1 N-terminal" evidence="8">
    <location>
        <begin position="33"/>
        <end position="203"/>
    </location>
</feature>
<gene>
    <name evidence="10" type="ORF">P7D85_21425</name>
</gene>
<keyword evidence="6" id="KW-1133">Transmembrane helix</keyword>
<keyword evidence="1" id="KW-0134">Cell wall</keyword>
<dbReference type="EMBL" id="JARPYI010000018">
    <property type="protein sequence ID" value="MDT2602329.1"/>
    <property type="molecule type" value="Genomic_DNA"/>
</dbReference>
<evidence type="ECO:0000256" key="6">
    <source>
        <dbReference type="SAM" id="Phobius"/>
    </source>
</evidence>
<comment type="caution">
    <text evidence="10">The sequence shown here is derived from an EMBL/GenBank/DDBJ whole genome shotgun (WGS) entry which is preliminary data.</text>
</comment>
<reference evidence="10 11" key="1">
    <citation type="submission" date="2023-03" db="EMBL/GenBank/DDBJ databases">
        <authorList>
            <person name="Shen W."/>
            <person name="Cai J."/>
        </authorList>
    </citation>
    <scope>NUCLEOTIDE SEQUENCE [LARGE SCALE GENOMIC DNA]</scope>
    <source>
        <strain evidence="10 11">D6-4</strain>
    </source>
</reference>
<sequence>MWKKLIKYVLFTCLVVPVLFGAFRGIDGHAAGEEVEIVLHKRILRDADLEQFDPHQNDGLEASQEADILSKTTSLDGAIFDVYDVTKLYQESKLEANDFLDQVNEMSCQFAIDYLQQHQYKPMLKGLKTASDTGDNGILRVNVPKYNQELQTYAVYLIVETGIDPATGITADLERARPFAVMLPVMDPMTGDELSTIHVYPKNLSYLRNPYFYKLGKKTDGSEVPLNGAVFVLYRYDEEGNKEYLHMDSTTDLKNKWVTSTDPVNDTNISRYTSNQDGLVEMKNHYLPSGTYYFEEIKGVEGYEISTEAKKIPVVIPESPRNENNELQHILVNGQAMEEDESGQITEDARKKKEPRVYNPEKEKDKEKEILPKTSGGNNPANPIQQAASKVLPQTGEQLLNYLIILGCLFVAGSLWYWNKRRVE</sequence>
<keyword evidence="3" id="KW-0732">Signal</keyword>
<evidence type="ECO:0000256" key="1">
    <source>
        <dbReference type="ARBA" id="ARBA00022512"/>
    </source>
</evidence>
<keyword evidence="4" id="KW-0572">Peptidoglycan-anchor</keyword>
<evidence type="ECO:0000259" key="9">
    <source>
        <dbReference type="Pfam" id="PF17802"/>
    </source>
</evidence>
<dbReference type="Pfam" id="PF16555">
    <property type="entry name" value="GramPos_pilinD1"/>
    <property type="match status" value="1"/>
</dbReference>
<accession>A0ABU3F5B6</accession>
<dbReference type="Pfam" id="PF17802">
    <property type="entry name" value="SpaA"/>
    <property type="match status" value="1"/>
</dbReference>
<dbReference type="Gene3D" id="2.60.40.10">
    <property type="entry name" value="Immunoglobulins"/>
    <property type="match status" value="2"/>
</dbReference>
<evidence type="ECO:0000256" key="4">
    <source>
        <dbReference type="ARBA" id="ARBA00023088"/>
    </source>
</evidence>
<feature type="domain" description="SpaA-like prealbumin fold" evidence="9">
    <location>
        <begin position="217"/>
        <end position="314"/>
    </location>
</feature>
<dbReference type="Proteomes" id="UP001252875">
    <property type="component" value="Unassembled WGS sequence"/>
</dbReference>
<keyword evidence="6" id="KW-0812">Transmembrane</keyword>
<dbReference type="InterPro" id="IPR013783">
    <property type="entry name" value="Ig-like_fold"/>
</dbReference>
<evidence type="ECO:0000313" key="10">
    <source>
        <dbReference type="EMBL" id="MDT2602329.1"/>
    </source>
</evidence>
<keyword evidence="6" id="KW-0472">Membrane</keyword>
<feature type="compositionally biased region" description="Basic and acidic residues" evidence="5">
    <location>
        <begin position="347"/>
        <end position="371"/>
    </location>
</feature>
<keyword evidence="2" id="KW-0964">Secreted</keyword>
<dbReference type="Pfam" id="PF00746">
    <property type="entry name" value="Gram_pos_anchor"/>
    <property type="match status" value="1"/>
</dbReference>
<dbReference type="NCBIfam" id="TIGR01167">
    <property type="entry name" value="LPXTG_anchor"/>
    <property type="match status" value="1"/>
</dbReference>
<dbReference type="InterPro" id="IPR041033">
    <property type="entry name" value="SpaA_PFL_dom_1"/>
</dbReference>
<evidence type="ECO:0000256" key="2">
    <source>
        <dbReference type="ARBA" id="ARBA00022525"/>
    </source>
</evidence>
<protein>
    <submittedName>
        <fullName evidence="10">Pilin N-terminal domain-containing protein</fullName>
    </submittedName>
</protein>
<dbReference type="InterPro" id="IPR019931">
    <property type="entry name" value="LPXTG_anchor"/>
</dbReference>
<dbReference type="RefSeq" id="WP_221675838.1">
    <property type="nucleotide sequence ID" value="NZ_JARPYF010000017.1"/>
</dbReference>
<feature type="transmembrane region" description="Helical" evidence="6">
    <location>
        <begin position="399"/>
        <end position="418"/>
    </location>
</feature>
<evidence type="ECO:0000313" key="11">
    <source>
        <dbReference type="Proteomes" id="UP001252875"/>
    </source>
</evidence>
<evidence type="ECO:0000256" key="5">
    <source>
        <dbReference type="SAM" id="MobiDB-lite"/>
    </source>
</evidence>
<evidence type="ECO:0000259" key="7">
    <source>
        <dbReference type="Pfam" id="PF00746"/>
    </source>
</evidence>
<organism evidence="10 11">
    <name type="scientific">Enterococcus hulanensis</name>
    <dbReference type="NCBI Taxonomy" id="2559929"/>
    <lineage>
        <taxon>Bacteria</taxon>
        <taxon>Bacillati</taxon>
        <taxon>Bacillota</taxon>
        <taxon>Bacilli</taxon>
        <taxon>Lactobacillales</taxon>
        <taxon>Enterococcaceae</taxon>
        <taxon>Enterococcus</taxon>
    </lineage>
</organism>
<feature type="domain" description="Gram-positive cocci surface proteins LPxTG" evidence="7">
    <location>
        <begin position="386"/>
        <end position="422"/>
    </location>
</feature>
<feature type="compositionally biased region" description="Polar residues" evidence="5">
    <location>
        <begin position="375"/>
        <end position="384"/>
    </location>
</feature>
<dbReference type="InterPro" id="IPR032364">
    <property type="entry name" value="GramPos_pilinD1_N"/>
</dbReference>
<name>A0ABU3F5B6_9ENTE</name>
<keyword evidence="11" id="KW-1185">Reference proteome</keyword>
<feature type="region of interest" description="Disordered" evidence="5">
    <location>
        <begin position="335"/>
        <end position="384"/>
    </location>
</feature>
<evidence type="ECO:0000256" key="3">
    <source>
        <dbReference type="ARBA" id="ARBA00022729"/>
    </source>
</evidence>